<gene>
    <name evidence="7" type="ORF">ETAA8_38440</name>
</gene>
<dbReference type="Pfam" id="PF21755">
    <property type="entry name" value="DacZ_P"/>
    <property type="match status" value="1"/>
</dbReference>
<evidence type="ECO:0000256" key="3">
    <source>
        <dbReference type="ARBA" id="ARBA00022695"/>
    </source>
</evidence>
<dbReference type="AlphaFoldDB" id="A0A517YEU1"/>
<dbReference type="InterPro" id="IPR036888">
    <property type="entry name" value="DNA_integrity_DisA_N_sf"/>
</dbReference>
<evidence type="ECO:0000256" key="4">
    <source>
        <dbReference type="ARBA" id="ARBA00022741"/>
    </source>
</evidence>
<dbReference type="InterPro" id="IPR014499">
    <property type="entry name" value="DAC_DacZ"/>
</dbReference>
<dbReference type="GO" id="GO:0004016">
    <property type="term" value="F:adenylate cyclase activity"/>
    <property type="evidence" value="ECO:0007669"/>
    <property type="project" value="TreeGrafter"/>
</dbReference>
<dbReference type="Proteomes" id="UP000315017">
    <property type="component" value="Chromosome"/>
</dbReference>
<keyword evidence="2" id="KW-0808">Transferase</keyword>
<dbReference type="GO" id="GO:0106408">
    <property type="term" value="F:diadenylate cyclase activity"/>
    <property type="evidence" value="ECO:0007669"/>
    <property type="project" value="UniProtKB-EC"/>
</dbReference>
<evidence type="ECO:0000259" key="6">
    <source>
        <dbReference type="PROSITE" id="PS51794"/>
    </source>
</evidence>
<comment type="catalytic activity">
    <reaction evidence="1">
        <text>2 ATP = 3',3'-c-di-AMP + 2 diphosphate</text>
        <dbReference type="Rhea" id="RHEA:35655"/>
        <dbReference type="ChEBI" id="CHEBI:30616"/>
        <dbReference type="ChEBI" id="CHEBI:33019"/>
        <dbReference type="ChEBI" id="CHEBI:71500"/>
        <dbReference type="EC" id="2.7.7.85"/>
    </reaction>
</comment>
<dbReference type="PANTHER" id="PTHR34185">
    <property type="entry name" value="DIADENYLATE CYCLASE"/>
    <property type="match status" value="1"/>
</dbReference>
<dbReference type="RefSeq" id="WP_202921070.1">
    <property type="nucleotide sequence ID" value="NZ_CP036274.1"/>
</dbReference>
<dbReference type="InterPro" id="IPR048544">
    <property type="entry name" value="DacZ_P"/>
</dbReference>
<sequence>MKPVKFDDQLAGFLTLAANLCQEQNASAVLVLLPGPTDWDALKEVLDGRKIVITADKAEEVEGAAEAGLQTILLDMSEAPVFERLTQALLTGVAREILAPGAGVVVAYSGFDSAMIDSISFIRLDEHLGRLTARDLRQLETSVPLDTLKVVVDLAVEIGREGREGKAVGTMFVVGDTRKVLQHSQPAGFDPVRGYPRAERDLHDPRVREAIKEVAVLDGAFIVSPEGLVEKAAQLVDAPYADLTVSKGLGARHWAGAAISKATHAIAIVVSQSSGTVRIFQVGEVMLRIEPFRQAMKWKEFEYERPSDGE</sequence>
<dbReference type="PROSITE" id="PS51794">
    <property type="entry name" value="DAC"/>
    <property type="match status" value="1"/>
</dbReference>
<feature type="domain" description="DAC" evidence="6">
    <location>
        <begin position="133"/>
        <end position="291"/>
    </location>
</feature>
<evidence type="ECO:0000256" key="5">
    <source>
        <dbReference type="ARBA" id="ARBA00022840"/>
    </source>
</evidence>
<dbReference type="GO" id="GO:0005524">
    <property type="term" value="F:ATP binding"/>
    <property type="evidence" value="ECO:0007669"/>
    <property type="project" value="UniProtKB-KW"/>
</dbReference>
<evidence type="ECO:0000256" key="2">
    <source>
        <dbReference type="ARBA" id="ARBA00022679"/>
    </source>
</evidence>
<proteinExistence type="inferred from homology"/>
<keyword evidence="5" id="KW-0067">ATP-binding</keyword>
<organism evidence="7 8">
    <name type="scientific">Anatilimnocola aggregata</name>
    <dbReference type="NCBI Taxonomy" id="2528021"/>
    <lineage>
        <taxon>Bacteria</taxon>
        <taxon>Pseudomonadati</taxon>
        <taxon>Planctomycetota</taxon>
        <taxon>Planctomycetia</taxon>
        <taxon>Pirellulales</taxon>
        <taxon>Pirellulaceae</taxon>
        <taxon>Anatilimnocola</taxon>
    </lineage>
</organism>
<keyword evidence="3" id="KW-0548">Nucleotidyltransferase</keyword>
<protein>
    <submittedName>
        <fullName evidence="7">DisA bacterial checkpoint controller nucleotide-binding protein</fullName>
    </submittedName>
</protein>
<keyword evidence="8" id="KW-1185">Reference proteome</keyword>
<dbReference type="Pfam" id="PF02457">
    <property type="entry name" value="DAC"/>
    <property type="match status" value="1"/>
</dbReference>
<reference evidence="7 8" key="1">
    <citation type="submission" date="2019-02" db="EMBL/GenBank/DDBJ databases">
        <title>Deep-cultivation of Planctomycetes and their phenomic and genomic characterization uncovers novel biology.</title>
        <authorList>
            <person name="Wiegand S."/>
            <person name="Jogler M."/>
            <person name="Boedeker C."/>
            <person name="Pinto D."/>
            <person name="Vollmers J."/>
            <person name="Rivas-Marin E."/>
            <person name="Kohn T."/>
            <person name="Peeters S.H."/>
            <person name="Heuer A."/>
            <person name="Rast P."/>
            <person name="Oberbeckmann S."/>
            <person name="Bunk B."/>
            <person name="Jeske O."/>
            <person name="Meyerdierks A."/>
            <person name="Storesund J.E."/>
            <person name="Kallscheuer N."/>
            <person name="Luecker S."/>
            <person name="Lage O.M."/>
            <person name="Pohl T."/>
            <person name="Merkel B.J."/>
            <person name="Hornburger P."/>
            <person name="Mueller R.-W."/>
            <person name="Bruemmer F."/>
            <person name="Labrenz M."/>
            <person name="Spormann A.M."/>
            <person name="Op den Camp H."/>
            <person name="Overmann J."/>
            <person name="Amann R."/>
            <person name="Jetten M.S.M."/>
            <person name="Mascher T."/>
            <person name="Medema M.H."/>
            <person name="Devos D.P."/>
            <person name="Kaster A.-K."/>
            <person name="Ovreas L."/>
            <person name="Rohde M."/>
            <person name="Galperin M.Y."/>
            <person name="Jogler C."/>
        </authorList>
    </citation>
    <scope>NUCLEOTIDE SEQUENCE [LARGE SCALE GENOMIC DNA]</scope>
    <source>
        <strain evidence="7 8">ETA_A8</strain>
    </source>
</reference>
<name>A0A517YEU1_9BACT</name>
<accession>A0A517YEU1</accession>
<dbReference type="InterPro" id="IPR003390">
    <property type="entry name" value="DNA_integrity_scan_DisA_N"/>
</dbReference>
<dbReference type="InterPro" id="IPR050338">
    <property type="entry name" value="DisA"/>
</dbReference>
<dbReference type="HAMAP" id="MF_00840">
    <property type="entry name" value="DacZ"/>
    <property type="match status" value="1"/>
</dbReference>
<evidence type="ECO:0000313" key="7">
    <source>
        <dbReference type="EMBL" id="QDU28739.1"/>
    </source>
</evidence>
<evidence type="ECO:0000256" key="1">
    <source>
        <dbReference type="ARBA" id="ARBA00000877"/>
    </source>
</evidence>
<dbReference type="EMBL" id="CP036274">
    <property type="protein sequence ID" value="QDU28739.1"/>
    <property type="molecule type" value="Genomic_DNA"/>
</dbReference>
<dbReference type="KEGG" id="aagg:ETAA8_38440"/>
<evidence type="ECO:0000313" key="8">
    <source>
        <dbReference type="Proteomes" id="UP000315017"/>
    </source>
</evidence>
<keyword evidence="4" id="KW-0547">Nucleotide-binding</keyword>
<dbReference type="PANTHER" id="PTHR34185:SF1">
    <property type="entry name" value="DIADENYLATE CYCLASE"/>
    <property type="match status" value="1"/>
</dbReference>
<dbReference type="SUPFAM" id="SSF143597">
    <property type="entry name" value="YojJ-like"/>
    <property type="match status" value="1"/>
</dbReference>
<dbReference type="PIRSF" id="PIRSF019073">
    <property type="entry name" value="UCP019073"/>
    <property type="match status" value="1"/>
</dbReference>
<dbReference type="Gene3D" id="3.40.1700.10">
    <property type="entry name" value="DNA integrity scanning protein, DisA, N-terminal domain"/>
    <property type="match status" value="1"/>
</dbReference>